<keyword evidence="5 8" id="KW-0457">Lysine biosynthesis</keyword>
<feature type="binding site" evidence="8">
    <location>
        <position position="54"/>
    </location>
    <ligand>
        <name>substrate</name>
    </ligand>
</feature>
<feature type="binding site" evidence="8">
    <location>
        <position position="191"/>
    </location>
    <ligand>
        <name>substrate</name>
    </ligand>
</feature>
<feature type="binding site" evidence="8">
    <location>
        <position position="158"/>
    </location>
    <ligand>
        <name>substrate</name>
    </ligand>
</feature>
<evidence type="ECO:0000313" key="10">
    <source>
        <dbReference type="EMBL" id="GLQ35309.1"/>
    </source>
</evidence>
<evidence type="ECO:0000313" key="11">
    <source>
        <dbReference type="Proteomes" id="UP001156694"/>
    </source>
</evidence>
<dbReference type="EC" id="5.1.1.7" evidence="3 8"/>
<feature type="binding site" evidence="8">
    <location>
        <begin position="219"/>
        <end position="220"/>
    </location>
    <ligand>
        <name>substrate</name>
    </ligand>
</feature>
<comment type="caution">
    <text evidence="10">The sequence shown here is derived from an EMBL/GenBank/DDBJ whole genome shotgun (WGS) entry which is preliminary data.</text>
</comment>
<dbReference type="PANTHER" id="PTHR31689:SF0">
    <property type="entry name" value="DIAMINOPIMELATE EPIMERASE"/>
    <property type="match status" value="1"/>
</dbReference>
<feature type="binding site" evidence="8">
    <location>
        <position position="72"/>
    </location>
    <ligand>
        <name>substrate</name>
    </ligand>
</feature>
<comment type="function">
    <text evidence="8">Catalyzes the stereoinversion of LL-2,6-diaminopimelate (L,L-DAP) to meso-diaminopimelate (meso-DAP), a precursor of L-lysine and an essential component of the bacterial peptidoglycan.</text>
</comment>
<sequence>MQQSFTYPNGLPFLKMHGLGNDFVIIDARAEESPLTPELARAIGERHFGVGYDQLVVLTSAGDADAAMVFWNSDGSLSNACGNATRCIAQLLMDEAGQEEITLRSGNGLLQALRGADGRISVNMGHPQLSWQDVPLAQDEDLISLPIDGSPGAAGMGNPHCVFVVDDLASVDLEAQGAAIESHPLFPEKTNVEFIQVLDRSTIRQRTFERGAGVTLACGSGACAVAVVAHRKGLTERKVRIELDGGVLDIDWRADGVWMTGATQLVFSGVLAPEFLEASL</sequence>
<protein>
    <recommendedName>
        <fullName evidence="3 8">Diaminopimelate epimerase</fullName>
        <shortName evidence="8">DAP epimerase</shortName>
        <ecNumber evidence="3 8">5.1.1.7</ecNumber>
    </recommendedName>
    <alternativeName>
        <fullName evidence="8">PLP-independent amino acid racemase</fullName>
    </alternativeName>
</protein>
<proteinExistence type="inferred from homology"/>
<keyword evidence="8" id="KW-0963">Cytoplasm</keyword>
<evidence type="ECO:0000256" key="2">
    <source>
        <dbReference type="ARBA" id="ARBA00010219"/>
    </source>
</evidence>
<dbReference type="Proteomes" id="UP001156694">
    <property type="component" value="Unassembled WGS sequence"/>
</dbReference>
<dbReference type="HAMAP" id="MF_00197">
    <property type="entry name" value="DAP_epimerase"/>
    <property type="match status" value="1"/>
</dbReference>
<accession>A0ABQ5VVV7</accession>
<evidence type="ECO:0000256" key="8">
    <source>
        <dbReference type="HAMAP-Rule" id="MF_00197"/>
    </source>
</evidence>
<dbReference type="SUPFAM" id="SSF54506">
    <property type="entry name" value="Diaminopimelate epimerase-like"/>
    <property type="match status" value="2"/>
</dbReference>
<evidence type="ECO:0000256" key="6">
    <source>
        <dbReference type="ARBA" id="ARBA00023235"/>
    </source>
</evidence>
<evidence type="ECO:0000256" key="9">
    <source>
        <dbReference type="PROSITE-ProRule" id="PRU10125"/>
    </source>
</evidence>
<feature type="binding site" evidence="8">
    <location>
        <begin position="82"/>
        <end position="83"/>
    </location>
    <ligand>
        <name>substrate</name>
    </ligand>
</feature>
<feature type="active site" evidence="9">
    <location>
        <position position="81"/>
    </location>
</feature>
<evidence type="ECO:0000256" key="5">
    <source>
        <dbReference type="ARBA" id="ARBA00023154"/>
    </source>
</evidence>
<feature type="binding site" evidence="8">
    <location>
        <position position="21"/>
    </location>
    <ligand>
        <name>substrate</name>
    </ligand>
</feature>
<reference evidence="11" key="1">
    <citation type="journal article" date="2019" name="Int. J. Syst. Evol. Microbiol.">
        <title>The Global Catalogue of Microorganisms (GCM) 10K type strain sequencing project: providing services to taxonomists for standard genome sequencing and annotation.</title>
        <authorList>
            <consortium name="The Broad Institute Genomics Platform"/>
            <consortium name="The Broad Institute Genome Sequencing Center for Infectious Disease"/>
            <person name="Wu L."/>
            <person name="Ma J."/>
        </authorList>
    </citation>
    <scope>NUCLEOTIDE SEQUENCE [LARGE SCALE GENOMIC DNA]</scope>
    <source>
        <strain evidence="11">NBRC 110140</strain>
    </source>
</reference>
<gene>
    <name evidence="8 10" type="primary">dapF</name>
    <name evidence="10" type="ORF">GCM10007939_15920</name>
</gene>
<organism evidence="10 11">
    <name type="scientific">Amylibacter marinus</name>
    <dbReference type="NCBI Taxonomy" id="1475483"/>
    <lineage>
        <taxon>Bacteria</taxon>
        <taxon>Pseudomonadati</taxon>
        <taxon>Pseudomonadota</taxon>
        <taxon>Alphaproteobacteria</taxon>
        <taxon>Rhodobacterales</taxon>
        <taxon>Paracoccaceae</taxon>
        <taxon>Amylibacter</taxon>
    </lineage>
</organism>
<dbReference type="EMBL" id="BSNN01000004">
    <property type="protein sequence ID" value="GLQ35309.1"/>
    <property type="molecule type" value="Genomic_DNA"/>
</dbReference>
<feature type="binding site" evidence="8">
    <location>
        <begin position="209"/>
        <end position="210"/>
    </location>
    <ligand>
        <name>substrate</name>
    </ligand>
</feature>
<dbReference type="Gene3D" id="3.10.310.10">
    <property type="entry name" value="Diaminopimelate Epimerase, Chain A, domain 1"/>
    <property type="match status" value="2"/>
</dbReference>
<feature type="site" description="Could be important to modulate the pK values of the two catalytic cysteine residues" evidence="8">
    <location>
        <position position="160"/>
    </location>
</feature>
<feature type="active site" description="Proton acceptor" evidence="8">
    <location>
        <position position="218"/>
    </location>
</feature>
<evidence type="ECO:0000256" key="4">
    <source>
        <dbReference type="ARBA" id="ARBA00022605"/>
    </source>
</evidence>
<dbReference type="PANTHER" id="PTHR31689">
    <property type="entry name" value="DIAMINOPIMELATE EPIMERASE, CHLOROPLASTIC"/>
    <property type="match status" value="1"/>
</dbReference>
<dbReference type="RefSeq" id="WP_284377586.1">
    <property type="nucleotide sequence ID" value="NZ_BSNN01000004.1"/>
</dbReference>
<dbReference type="InterPro" id="IPR001653">
    <property type="entry name" value="DAP_epimerase_DapF"/>
</dbReference>
<dbReference type="NCBIfam" id="TIGR00652">
    <property type="entry name" value="DapF"/>
    <property type="match status" value="1"/>
</dbReference>
<dbReference type="Pfam" id="PF01678">
    <property type="entry name" value="DAP_epimerase"/>
    <property type="match status" value="2"/>
</dbReference>
<evidence type="ECO:0000256" key="7">
    <source>
        <dbReference type="ARBA" id="ARBA00051712"/>
    </source>
</evidence>
<feature type="site" description="Could be important to modulate the pK values of the two catalytic cysteine residues" evidence="8">
    <location>
        <position position="209"/>
    </location>
</feature>
<keyword evidence="11" id="KW-1185">Reference proteome</keyword>
<evidence type="ECO:0000256" key="3">
    <source>
        <dbReference type="ARBA" id="ARBA00013080"/>
    </source>
</evidence>
<dbReference type="InterPro" id="IPR018510">
    <property type="entry name" value="DAP_epimerase_AS"/>
</dbReference>
<comment type="similarity">
    <text evidence="2 8">Belongs to the diaminopimelate epimerase family.</text>
</comment>
<comment type="pathway">
    <text evidence="1 8">Amino-acid biosynthesis; L-lysine biosynthesis via DAP pathway; DL-2,6-diaminopimelate from LL-2,6-diaminopimelate: step 1/1.</text>
</comment>
<keyword evidence="6 8" id="KW-0413">Isomerase</keyword>
<comment type="subunit">
    <text evidence="8">Homodimer.</text>
</comment>
<feature type="active site" description="Proton donor" evidence="8">
    <location>
        <position position="81"/>
    </location>
</feature>
<name>A0ABQ5VVV7_9RHOB</name>
<evidence type="ECO:0000256" key="1">
    <source>
        <dbReference type="ARBA" id="ARBA00005196"/>
    </source>
</evidence>
<dbReference type="PROSITE" id="PS01326">
    <property type="entry name" value="DAP_EPIMERASE"/>
    <property type="match status" value="1"/>
</dbReference>
<comment type="subcellular location">
    <subcellularLocation>
        <location evidence="8">Cytoplasm</location>
    </subcellularLocation>
</comment>
<keyword evidence="4 8" id="KW-0028">Amino-acid biosynthesis</keyword>
<comment type="catalytic activity">
    <reaction evidence="7 8">
        <text>(2S,6S)-2,6-diaminopimelate = meso-2,6-diaminopimelate</text>
        <dbReference type="Rhea" id="RHEA:15393"/>
        <dbReference type="ChEBI" id="CHEBI:57609"/>
        <dbReference type="ChEBI" id="CHEBI:57791"/>
        <dbReference type="EC" id="5.1.1.7"/>
    </reaction>
</comment>